<accession>A0A1I6LWN9</accession>
<dbReference type="CDD" id="cd01562">
    <property type="entry name" value="Thr-dehyd"/>
    <property type="match status" value="1"/>
</dbReference>
<dbReference type="GO" id="GO:0009097">
    <property type="term" value="P:isoleucine biosynthetic process"/>
    <property type="evidence" value="ECO:0007669"/>
    <property type="project" value="TreeGrafter"/>
</dbReference>
<dbReference type="SUPFAM" id="SSF53686">
    <property type="entry name" value="Tryptophan synthase beta subunit-like PLP-dependent enzymes"/>
    <property type="match status" value="1"/>
</dbReference>
<comment type="cofactor">
    <cofactor evidence="1">
        <name>pyridoxal 5'-phosphate</name>
        <dbReference type="ChEBI" id="CHEBI:597326"/>
    </cofactor>
</comment>
<dbReference type="InterPro" id="IPR005789">
    <property type="entry name" value="Thr_deHydtase_catblc"/>
</dbReference>
<keyword evidence="4" id="KW-0663">Pyridoxal phosphate</keyword>
<dbReference type="Proteomes" id="UP000199062">
    <property type="component" value="Unassembled WGS sequence"/>
</dbReference>
<evidence type="ECO:0000256" key="1">
    <source>
        <dbReference type="ARBA" id="ARBA00001933"/>
    </source>
</evidence>
<dbReference type="GO" id="GO:0003941">
    <property type="term" value="F:L-serine ammonia-lyase activity"/>
    <property type="evidence" value="ECO:0007669"/>
    <property type="project" value="TreeGrafter"/>
</dbReference>
<evidence type="ECO:0000259" key="6">
    <source>
        <dbReference type="Pfam" id="PF00291"/>
    </source>
</evidence>
<feature type="domain" description="Tryptophan synthase beta chain-like PALP" evidence="6">
    <location>
        <begin position="17"/>
        <end position="303"/>
    </location>
</feature>
<name>A0A1I6LWN9_9EURY</name>
<organism evidence="7 8">
    <name type="scientific">Halomicrobium zhouii</name>
    <dbReference type="NCBI Taxonomy" id="767519"/>
    <lineage>
        <taxon>Archaea</taxon>
        <taxon>Methanobacteriati</taxon>
        <taxon>Methanobacteriota</taxon>
        <taxon>Stenosarchaea group</taxon>
        <taxon>Halobacteria</taxon>
        <taxon>Halobacteriales</taxon>
        <taxon>Haloarculaceae</taxon>
        <taxon>Halomicrobium</taxon>
    </lineage>
</organism>
<evidence type="ECO:0000256" key="4">
    <source>
        <dbReference type="ARBA" id="ARBA00022898"/>
    </source>
</evidence>
<gene>
    <name evidence="7" type="ORF">SAMN05216559_3311</name>
</gene>
<dbReference type="Gene3D" id="3.40.50.1100">
    <property type="match status" value="2"/>
</dbReference>
<dbReference type="EC" id="4.3.1.19" evidence="3"/>
<comment type="similarity">
    <text evidence="2">Belongs to the serine/threonine dehydratase family.</text>
</comment>
<protein>
    <recommendedName>
        <fullName evidence="3">threonine ammonia-lyase</fullName>
        <ecNumber evidence="3">4.3.1.19</ecNumber>
    </recommendedName>
</protein>
<sequence length="405" mass="41949">MTVADVEEAQERLAGVVHRTPLDTSRTFAELSGAASVGLKLENVQRTGSFKIRGAYNAMSQLSRERRERGVVTASAGNHAQGVALAGDLLDVDVTVVVPEITPAAKIAATREYGADVVVEGDIYERSYEYAREHAAETGETFVHPFDDEAVIAGQGTVGLELLDQFPGLDTVFVAIGGGGLISGVGTAVKAHDPAIRVVGVQPEGAFHAKPSLDAGEIHELDDVDTVADGIADTRLLETTFSVAREVVDDVVSVTDLEIATAVTLLAERAKTVAESAGAAPLAGLLSAEADVAGDDVGVVVSGGNVDLTEHAALTRIGLHELGRYADARLALDGWPATLADVVGVIESQGAELDHVNRARPSGDDQPNRTPVAIGVEGSGADHLRGVLAELASLDGASVVEHSLE</sequence>
<dbReference type="PROSITE" id="PS00165">
    <property type="entry name" value="DEHYDRATASE_SER_THR"/>
    <property type="match status" value="1"/>
</dbReference>
<dbReference type="Pfam" id="PF00291">
    <property type="entry name" value="PALP"/>
    <property type="match status" value="1"/>
</dbReference>
<keyword evidence="8" id="KW-1185">Reference proteome</keyword>
<dbReference type="GO" id="GO:0006567">
    <property type="term" value="P:L-threonine catabolic process"/>
    <property type="evidence" value="ECO:0007669"/>
    <property type="project" value="InterPro"/>
</dbReference>
<dbReference type="NCBIfam" id="TIGR01127">
    <property type="entry name" value="ilvA_1Cterm"/>
    <property type="match status" value="1"/>
</dbReference>
<dbReference type="STRING" id="767519.SAMN05216559_3311"/>
<dbReference type="FunFam" id="3.40.50.1100:FF:000005">
    <property type="entry name" value="Threonine dehydratase catabolic"/>
    <property type="match status" value="1"/>
</dbReference>
<evidence type="ECO:0000313" key="8">
    <source>
        <dbReference type="Proteomes" id="UP000199062"/>
    </source>
</evidence>
<evidence type="ECO:0000256" key="3">
    <source>
        <dbReference type="ARBA" id="ARBA00012096"/>
    </source>
</evidence>
<keyword evidence="5" id="KW-0456">Lyase</keyword>
<evidence type="ECO:0000256" key="5">
    <source>
        <dbReference type="ARBA" id="ARBA00023239"/>
    </source>
</evidence>
<reference evidence="7 8" key="1">
    <citation type="submission" date="2016-10" db="EMBL/GenBank/DDBJ databases">
        <authorList>
            <person name="de Groot N.N."/>
        </authorList>
    </citation>
    <scope>NUCLEOTIDE SEQUENCE [LARGE SCALE GENOMIC DNA]</scope>
    <source>
        <strain evidence="7 8">CGMCC 1.10457</strain>
    </source>
</reference>
<dbReference type="InterPro" id="IPR001926">
    <property type="entry name" value="TrpB-like_PALP"/>
</dbReference>
<evidence type="ECO:0000313" key="7">
    <source>
        <dbReference type="EMBL" id="SFS07879.1"/>
    </source>
</evidence>
<dbReference type="GO" id="GO:0006565">
    <property type="term" value="P:L-serine catabolic process"/>
    <property type="evidence" value="ECO:0007669"/>
    <property type="project" value="TreeGrafter"/>
</dbReference>
<dbReference type="InterPro" id="IPR036052">
    <property type="entry name" value="TrpB-like_PALP_sf"/>
</dbReference>
<dbReference type="InterPro" id="IPR000634">
    <property type="entry name" value="Ser/Thr_deHydtase_PyrdxlP-BS"/>
</dbReference>
<proteinExistence type="inferred from homology"/>
<dbReference type="FunFam" id="3.40.50.1100:FF:000007">
    <property type="entry name" value="L-threonine dehydratase catabolic TdcB"/>
    <property type="match status" value="1"/>
</dbReference>
<dbReference type="PANTHER" id="PTHR48078:SF6">
    <property type="entry name" value="L-THREONINE DEHYDRATASE CATABOLIC TDCB"/>
    <property type="match status" value="1"/>
</dbReference>
<evidence type="ECO:0000256" key="2">
    <source>
        <dbReference type="ARBA" id="ARBA00010869"/>
    </source>
</evidence>
<dbReference type="PANTHER" id="PTHR48078">
    <property type="entry name" value="THREONINE DEHYDRATASE, MITOCHONDRIAL-RELATED"/>
    <property type="match status" value="1"/>
</dbReference>
<dbReference type="GO" id="GO:0004794">
    <property type="term" value="F:threonine deaminase activity"/>
    <property type="evidence" value="ECO:0007669"/>
    <property type="project" value="UniProtKB-EC"/>
</dbReference>
<dbReference type="InterPro" id="IPR050147">
    <property type="entry name" value="Ser/Thr_Dehydratase"/>
</dbReference>
<dbReference type="AlphaFoldDB" id="A0A1I6LWN9"/>
<dbReference type="EMBL" id="FOZK01000003">
    <property type="protein sequence ID" value="SFS07879.1"/>
    <property type="molecule type" value="Genomic_DNA"/>
</dbReference>
<dbReference type="GO" id="GO:0030170">
    <property type="term" value="F:pyridoxal phosphate binding"/>
    <property type="evidence" value="ECO:0007669"/>
    <property type="project" value="InterPro"/>
</dbReference>